<evidence type="ECO:0000313" key="3">
    <source>
        <dbReference type="Proteomes" id="UP000220158"/>
    </source>
</evidence>
<dbReference type="Gene3D" id="2.20.110.10">
    <property type="entry name" value="Histone H3 K4-specific methyltransferase SET7/9 N-terminal domain"/>
    <property type="match status" value="4"/>
</dbReference>
<reference evidence="2 3" key="1">
    <citation type="submission" date="2015-04" db="EMBL/GenBank/DDBJ databases">
        <authorList>
            <consortium name="Pathogen Informatics"/>
        </authorList>
    </citation>
    <scope>NUCLEOTIDE SEQUENCE [LARGE SCALE GENOMIC DNA]</scope>
    <source>
        <strain evidence="2 3">SGS1</strain>
    </source>
</reference>
<evidence type="ECO:0008006" key="4">
    <source>
        <dbReference type="Google" id="ProtNLM"/>
    </source>
</evidence>
<dbReference type="PANTHER" id="PTHR43215">
    <property type="entry name" value="RADIAL SPOKE HEAD 1 HOMOLOG"/>
    <property type="match status" value="1"/>
</dbReference>
<organism evidence="2 3">
    <name type="scientific">Plasmodium relictum</name>
    <dbReference type="NCBI Taxonomy" id="85471"/>
    <lineage>
        <taxon>Eukaryota</taxon>
        <taxon>Sar</taxon>
        <taxon>Alveolata</taxon>
        <taxon>Apicomplexa</taxon>
        <taxon>Aconoidasida</taxon>
        <taxon>Haemosporida</taxon>
        <taxon>Plasmodiidae</taxon>
        <taxon>Plasmodium</taxon>
        <taxon>Plasmodium (Haemamoeba)</taxon>
    </lineage>
</organism>
<evidence type="ECO:0000313" key="2">
    <source>
        <dbReference type="EMBL" id="CRH01310.1"/>
    </source>
</evidence>
<dbReference type="OrthoDB" id="203073at2759"/>
<protein>
    <recommendedName>
        <fullName evidence="4">MORN repeat protein</fullName>
    </recommendedName>
</protein>
<dbReference type="SMART" id="SM00698">
    <property type="entry name" value="MORN"/>
    <property type="match status" value="6"/>
</dbReference>
<proteinExistence type="predicted"/>
<dbReference type="KEGG" id="prel:PRELSG_1219400"/>
<dbReference type="RefSeq" id="XP_028534310.1">
    <property type="nucleotide sequence ID" value="XM_028677974.1"/>
</dbReference>
<keyword evidence="3" id="KW-1185">Reference proteome</keyword>
<dbReference type="SUPFAM" id="SSF82185">
    <property type="entry name" value="Histone H3 K4-specific methyltransferase SET7/9 N-terminal domain"/>
    <property type="match status" value="2"/>
</dbReference>
<dbReference type="Pfam" id="PF02493">
    <property type="entry name" value="MORN"/>
    <property type="match status" value="6"/>
</dbReference>
<sequence length="332" mass="37777">MGCCSKDSIKVESPKKKILEYKQNESKKECINYNNISVSTVTLSDGSVYTGTMLDNKLHGRGVLKYVNGDVYEGEFSNGKKEGKGKWTDKEGNSYDGYWKEDRKHGEGVYKTFDGLIFEGSFNNNKKEGKATITTPEKTKYICTFENDEEVGEAEFFFANGDHALGFIKDGNLDKNGRYEFKNGDIYVGNFKNGLFHGKGYYKWNSNSSFKIYEGEYIEGSRNGNGQLINIDGRILRGKFKNNNLDGEVLEISPQGNQVKVLFDNGKYVKIIDKITEKLNVNEIMQESTIITSIFSDPDFYKKSYQNEQKNRAKLKIQIKKSKDKKESLPIT</sequence>
<dbReference type="OMA" id="GYYKWNN"/>
<keyword evidence="1" id="KW-0677">Repeat</keyword>
<dbReference type="Proteomes" id="UP000220158">
    <property type="component" value="Chromosome 12"/>
</dbReference>
<dbReference type="AlphaFoldDB" id="A0A1J1H9K4"/>
<dbReference type="PANTHER" id="PTHR43215:SF14">
    <property type="entry name" value="RADIAL SPOKE HEAD 1 HOMOLOG"/>
    <property type="match status" value="1"/>
</dbReference>
<evidence type="ECO:0000256" key="1">
    <source>
        <dbReference type="ARBA" id="ARBA00022737"/>
    </source>
</evidence>
<dbReference type="EMBL" id="LN835307">
    <property type="protein sequence ID" value="CRH01310.1"/>
    <property type="molecule type" value="Genomic_DNA"/>
</dbReference>
<gene>
    <name evidence="2" type="ORF">PRELSG_1219400</name>
</gene>
<name>A0A1J1H9K4_PLARL</name>
<dbReference type="GeneID" id="39737438"/>
<accession>A0A1J1H9K4</accession>
<dbReference type="VEuPathDB" id="PlasmoDB:PRELSG_1219400"/>
<dbReference type="InterPro" id="IPR003409">
    <property type="entry name" value="MORN"/>
</dbReference>